<reference evidence="1" key="1">
    <citation type="journal article" date="2014" name="Front. Microbiol.">
        <title>High frequency of phylogenetically diverse reductive dehalogenase-homologous genes in deep subseafloor sedimentary metagenomes.</title>
        <authorList>
            <person name="Kawai M."/>
            <person name="Futagami T."/>
            <person name="Toyoda A."/>
            <person name="Takaki Y."/>
            <person name="Nishi S."/>
            <person name="Hori S."/>
            <person name="Arai W."/>
            <person name="Tsubouchi T."/>
            <person name="Morono Y."/>
            <person name="Uchiyama I."/>
            <person name="Ito T."/>
            <person name="Fujiyama A."/>
            <person name="Inagaki F."/>
            <person name="Takami H."/>
        </authorList>
    </citation>
    <scope>NUCLEOTIDE SEQUENCE</scope>
    <source>
        <strain evidence="1">Expedition CK06-06</strain>
    </source>
</reference>
<dbReference type="EMBL" id="BARU01022792">
    <property type="protein sequence ID" value="GAH47592.1"/>
    <property type="molecule type" value="Genomic_DNA"/>
</dbReference>
<accession>X1FRJ3</accession>
<feature type="non-terminal residue" evidence="1">
    <location>
        <position position="101"/>
    </location>
</feature>
<name>X1FRJ3_9ZZZZ</name>
<proteinExistence type="predicted"/>
<comment type="caution">
    <text evidence="1">The sequence shown here is derived from an EMBL/GenBank/DDBJ whole genome shotgun (WGS) entry which is preliminary data.</text>
</comment>
<protein>
    <submittedName>
        <fullName evidence="1">Uncharacterized protein</fullName>
    </submittedName>
</protein>
<evidence type="ECO:0000313" key="1">
    <source>
        <dbReference type="EMBL" id="GAH47592.1"/>
    </source>
</evidence>
<dbReference type="AlphaFoldDB" id="X1FRJ3"/>
<gene>
    <name evidence="1" type="ORF">S03H2_37081</name>
</gene>
<organism evidence="1">
    <name type="scientific">marine sediment metagenome</name>
    <dbReference type="NCBI Taxonomy" id="412755"/>
    <lineage>
        <taxon>unclassified sequences</taxon>
        <taxon>metagenomes</taxon>
        <taxon>ecological metagenomes</taxon>
    </lineage>
</organism>
<sequence length="101" mass="11217">MSTNEAQKLQIYEVTHRATGEKSHQAAANAEDACKQAGWSIGDCFVVAPKPRVKPIPDHEPMLLVKIPCQTCPFQYAECLKPATEKCPVQPTAPELQEWLK</sequence>